<proteinExistence type="predicted"/>
<evidence type="ECO:0000313" key="2">
    <source>
        <dbReference type="EMBL" id="CAG5110100.1"/>
    </source>
</evidence>
<dbReference type="Gene3D" id="2.120.10.80">
    <property type="entry name" value="Kelch-type beta propeller"/>
    <property type="match status" value="1"/>
</dbReference>
<dbReference type="Proteomes" id="UP001158576">
    <property type="component" value="Chromosome 2"/>
</dbReference>
<sequence>MRTGYLLPALIAKSLADVCPDLSKGERCQSKCSGDLDYCSRNCQDGDFSCVTRCQGEFLDCTQNCPCGPNCPICDSCPENEFCSYRDLLILNPRQAGIGKGLLIDTFSQTYTAVDYDYAYPANIEDSCSVVFRGVPYVLGSYFQYRQIAIVGRNALEVQDEELSIPHVDGYYGSCSVFADAVSLCFYTGLSKSCNSWRPGEVQEEFENDSQIAHDWASMVTFQNQLVTVGGCAGGICHNKMEFFDGSSWTYGPDLSVAEISGHVLTTDQESIFLFGGQRRSPENVLRYQSGRWTTLGKLNESRVWLSSAIQLGHFVYTGSCRLEKVDVIGKFSTTVVVPDENGKCDLDLYYATIFEFPSQMMQ</sequence>
<keyword evidence="3" id="KW-1185">Reference proteome</keyword>
<feature type="chain" id="PRO_5047513980" evidence="1">
    <location>
        <begin position="17"/>
        <end position="363"/>
    </location>
</feature>
<dbReference type="InterPro" id="IPR015915">
    <property type="entry name" value="Kelch-typ_b-propeller"/>
</dbReference>
<feature type="signal peptide" evidence="1">
    <location>
        <begin position="1"/>
        <end position="16"/>
    </location>
</feature>
<keyword evidence="1" id="KW-0732">Signal</keyword>
<gene>
    <name evidence="2" type="ORF">OKIOD_LOCUS13304</name>
</gene>
<evidence type="ECO:0000256" key="1">
    <source>
        <dbReference type="SAM" id="SignalP"/>
    </source>
</evidence>
<dbReference type="EMBL" id="OU015567">
    <property type="protein sequence ID" value="CAG5110100.1"/>
    <property type="molecule type" value="Genomic_DNA"/>
</dbReference>
<dbReference type="SUPFAM" id="SSF117281">
    <property type="entry name" value="Kelch motif"/>
    <property type="match status" value="1"/>
</dbReference>
<reference evidence="2 3" key="1">
    <citation type="submission" date="2021-04" db="EMBL/GenBank/DDBJ databases">
        <authorList>
            <person name="Bliznina A."/>
        </authorList>
    </citation>
    <scope>NUCLEOTIDE SEQUENCE [LARGE SCALE GENOMIC DNA]</scope>
</reference>
<name>A0ABN7T1Y2_OIKDI</name>
<protein>
    <submittedName>
        <fullName evidence="2">Oidioi.mRNA.OKI2018_I69.chr2.g4539.t1.cds</fullName>
    </submittedName>
</protein>
<evidence type="ECO:0000313" key="3">
    <source>
        <dbReference type="Proteomes" id="UP001158576"/>
    </source>
</evidence>
<accession>A0ABN7T1Y2</accession>
<organism evidence="2 3">
    <name type="scientific">Oikopleura dioica</name>
    <name type="common">Tunicate</name>
    <dbReference type="NCBI Taxonomy" id="34765"/>
    <lineage>
        <taxon>Eukaryota</taxon>
        <taxon>Metazoa</taxon>
        <taxon>Chordata</taxon>
        <taxon>Tunicata</taxon>
        <taxon>Appendicularia</taxon>
        <taxon>Copelata</taxon>
        <taxon>Oikopleuridae</taxon>
        <taxon>Oikopleura</taxon>
    </lineage>
</organism>